<dbReference type="SMART" id="SM00736">
    <property type="entry name" value="CADG"/>
    <property type="match status" value="3"/>
</dbReference>
<dbReference type="GO" id="GO:0009653">
    <property type="term" value="P:anatomical structure morphogenesis"/>
    <property type="evidence" value="ECO:0007669"/>
    <property type="project" value="TreeGrafter"/>
</dbReference>
<evidence type="ECO:0000256" key="3">
    <source>
        <dbReference type="ARBA" id="ARBA00023180"/>
    </source>
</evidence>
<feature type="region of interest" description="Disordered" evidence="4">
    <location>
        <begin position="1575"/>
        <end position="1605"/>
    </location>
</feature>
<evidence type="ECO:0000259" key="5">
    <source>
        <dbReference type="PROSITE" id="PS50268"/>
    </source>
</evidence>
<feature type="region of interest" description="Disordered" evidence="4">
    <location>
        <begin position="1049"/>
        <end position="1069"/>
    </location>
</feature>
<dbReference type="Pfam" id="PF17803">
    <property type="entry name" value="Cadherin_4"/>
    <property type="match status" value="1"/>
</dbReference>
<dbReference type="InterPro" id="IPR039005">
    <property type="entry name" value="CSPG_rpt"/>
</dbReference>
<feature type="region of interest" description="Disordered" evidence="4">
    <location>
        <begin position="1749"/>
        <end position="1774"/>
    </location>
</feature>
<dbReference type="GO" id="GO:0005509">
    <property type="term" value="F:calcium ion binding"/>
    <property type="evidence" value="ECO:0007669"/>
    <property type="project" value="InterPro"/>
</dbReference>
<evidence type="ECO:0000256" key="2">
    <source>
        <dbReference type="ARBA" id="ARBA00022737"/>
    </source>
</evidence>
<evidence type="ECO:0000313" key="7">
    <source>
        <dbReference type="Proteomes" id="UP000091926"/>
    </source>
</evidence>
<dbReference type="Pfam" id="PF17963">
    <property type="entry name" value="Big_9"/>
    <property type="match status" value="4"/>
</dbReference>
<dbReference type="CDD" id="cd11304">
    <property type="entry name" value="Cadherin_repeat"/>
    <property type="match status" value="1"/>
</dbReference>
<dbReference type="InterPro" id="IPR051561">
    <property type="entry name" value="FRAS1_ECM"/>
</dbReference>
<organism evidence="6 7">
    <name type="scientific">Bordetella flabilis</name>
    <dbReference type="NCBI Taxonomy" id="463014"/>
    <lineage>
        <taxon>Bacteria</taxon>
        <taxon>Pseudomonadati</taxon>
        <taxon>Pseudomonadota</taxon>
        <taxon>Betaproteobacteria</taxon>
        <taxon>Burkholderiales</taxon>
        <taxon>Alcaligenaceae</taxon>
        <taxon>Bordetella</taxon>
    </lineage>
</organism>
<dbReference type="Pfam" id="PF05345">
    <property type="entry name" value="He_PIG"/>
    <property type="match status" value="2"/>
</dbReference>
<feature type="compositionally biased region" description="Polar residues" evidence="4">
    <location>
        <begin position="2227"/>
        <end position="2236"/>
    </location>
</feature>
<evidence type="ECO:0000256" key="4">
    <source>
        <dbReference type="SAM" id="MobiDB-lite"/>
    </source>
</evidence>
<dbReference type="RefSeq" id="WP_066653629.1">
    <property type="nucleotide sequence ID" value="NZ_CBCSCL010000023.1"/>
</dbReference>
<feature type="domain" description="Cadherin" evidence="5">
    <location>
        <begin position="2136"/>
        <end position="2238"/>
    </location>
</feature>
<feature type="compositionally biased region" description="Polar residues" evidence="4">
    <location>
        <begin position="1581"/>
        <end position="1596"/>
    </location>
</feature>
<feature type="region of interest" description="Disordered" evidence="4">
    <location>
        <begin position="2767"/>
        <end position="2790"/>
    </location>
</feature>
<dbReference type="KEGG" id="bfz:BAU07_02450"/>
<sequence length="3091" mass="313884">MLFDGAAPAVVDKATDTRTGKEDAAVQITNVSITDAENDNQTVTLTAQHGTLTVNTPGALQITNNGGAALTLRGSLSDINNALNGMTFQGDADYNGMAGFILETNDGTSTATSTINVNLSPVNDAPRFTGTPIVPDVNEGGSVQFAAAVNSGQGFTAAQLGLTEVDNSQQQVIFKITSVADHGVLTLNGNQLTSGSTFSAADLGNLIYVHNGSQVTTPGGVRDGFTVNIDDGAGGLITNQRIEVNVLPVNQLPTVTGQITVIEGEQNVSLTTNGVLLPGIINTTRGMIGVTDPDQTGSYTYQLAGLPTHGQLYYDGVAITDSNFVITDLSKLTYSHDGTEPTYSTDSFQLVVTDDGGGTGTPASRTATIQLTILPNDNDPVLAHHETQTLVTTAPLVITSAMLQVVDTDSMDTTITYTVTGVPDTQYGYFMLSGGRLDVGSTFTQDDINHGRVSYVTRQTSATQRTDTLEFTVKDGDVRYYPTVRDGGIYTDATGTTLQKNTFSVIVPPGVGAGGTLPAVPDVSTGPQFTGTAHIDVQEGNDPSLNTVTITSAALQANGTAANTTPANLTYRLLTLPTDGAVLLNGQVLNQFDSFTQDDVDNGRVQFRSLGGEDFIQSFEFTISDGTIVTATHTFSISVTPENDTPTATLGNQTPAVSEGLSVVIDNRHIVLSDSDRQGDLPDASTPYANTNALSFTIEGNVAHGKLFLDGVEIGVGAVVTAAQLNGGKLTYVHDGSENFSDFFELRPMDDQGVPDSGTATNNQSSKGALLRVDIIINPINDAPVYDSKVEATGPNALYEGGSVVIHGDAGQGGPVYLKYTDADNTDIQRQYRIITATAHGNLMRNGAVLGVGSVFTQAELDSGVVTYVHDGSDTRTDSFQYVVSDGDWTSNEATQVKQGDPITAATFNFEIKPVNDAPTVTAPPNPIKVGGDTAAENPIPGFSVADSDLSVGDGNDFLQVTVRLLDAAGNAFSAGDYTAGGNIQFVIGGATGVTVLSHNGVGDYLVFQGTRAQINAALAALQVVFPDQRNNQYTVQVIADDRVRDGSGNLVPNAANGGDANQPGSLGGTPTAIPTDVIDGYQTAIATSLKGNVSTASVVLLVSQSDEPPTLTAPTSATVSEDVATFIGGGFVVADAESTALGLPISVTLSVAGGNGTLGIGGNGGQTSFSINGRTVTIVGDNTGTMTLTGRADDIQALLNDPTSGLTYRSPANANGDLNGGDPGDVTVNVSLAQGDAAVGENTGGDYAPTDSIAITLDPTNDAPTVTAGTGTIVAGQANVDYPVTGVVVTDPDIPDGTTTDTGETSFVQVTVRLLDQNGNPLAVGAYDGITLSSGDASGLVQIVGGRDGNEQALVIQGDIAAVNQYLAQLRIKFDASVANVDKAYKIDVIVDDRLRDAAGALNGSGQANGGPNLNGGSTGTVNVPTTAIDPYGAIPAGLTNDVAHATRDLFVSGVNDPAQIDATNVVVNETNGVVSLNGHVSVTDSDSIDTNGDPGSNLTATITIDKGTFTSAGAAGLGGTVTGLGTNQIVITGATLAQINARLDALQITTPSSDGVGGSVDWNGTFNLSIVVNDGGNSGQRPGSLTGDTNNPTANPGDYDYADGSSAELLTRRDITVTVNAVNDAPTRTDGTPVSLPAVSEDAGATPPGATVQSLFGGKFQDVRDDVTNGSTHNNFAGIAITANGATAAQGTWQYSTDGGVTWQAIPAVSVDHAFVLATTDMLRFSPAADYAGTPGNLDARLVDTSSPLTSGQSVDLTGTNSGGTTQYSDSSNNVTLTTSVTAVNDAPTLSGPGSIITREDVATGTNTGSTVDAIVGGQYSDGRDNSTGIPGGANTVTGFQGIVILGNSADATTQGKWQYSTSPGVWVDVPVGADLSGGTAIYLPKDASLRFQPVADYHGAPPALTISAVDGSGGARTTVETGLTISATGGTTAYSTTTTIGATVTAVNDQPDFTGLDSGTPVAVKGGAAVRLDSDGVVTAKDIDLDVPGGNWAGVTLTVQRQGGANANDVFGWASGSGITVAGTTLLLNGSAIGAVTGGTGTLTVTFNNSVDAATAGTVIGAVTYRNTDTATTASPNVTIDFTLNDQNNNVAGGGVAGSGQNQGEGGRLFDLHSVTVQIDTPPVAAALPDKVAVDTDTVTIDTATGFTDPDGDTLTYTVGGLPPSLSIDPATGQITGTLDHSDSQGGAGGVYTVTVTATDSHGGASSQTFTLTVSNPAPDAQDDTGTTNSDTPISGDVIAGANPAQADSDPDGDTLTVSKVGNDATKVGQPVAGSNGGRFTLNADGTYSFDPNDEFNDVPQGATRTTSITYEISDGEGGTDTATLTITVVGLNAAPTVDATLPDRVGVDNTPITIPTASGFTDIDTGDTLTYSASGLPAGLVIDPTTGEISGTIDHSASQGGSGGTSGGVYTITVTATDTHGDKVSQDFTLTVSNPTPAAQDDFGQTDSSTPTGGNVIVGATPGEADSDPDGDTLAVSQVGGDAANVGKPVTGDHGGRFIIHPDGTYTFDPSGDFADLDVGQTRTTSITYQVSDGEGGTATAVLTITVNGLNDPPVAQPDRNQTDAETPTSGNVIIGADGSQADHDPEGEAITLVAVNGDGANIGKAVAGSDGGLFTLNADGSYSFDPNGDFAGLAQGQTATTQVTYTIVDGHGHTASTTVTVTVVGTNDAPTADTPIPDRTDVDAQDGIAVDVSHAFQDIDGDTLTYTAAGLPPGMAIDPATGMIRGTMDRSGSQGGAGGAYTVTVTASDGHGGSVSRSFVWQVSNPGPQASPDSGTTPNDTPLNGNVLPNDSDVDGDTLKVEQFSVAGVAGSYAAGETVTIPNVGTLTLNADGSYTFVAVERYEGDVPLVTYHISDGEGGTATSTLQIVVTQTNGVLPQPVSWTPQGAAGMRGTLAETLQTLRYGEAGDGDTDGDDDTGGVLHIEYWALRPEVIRISRGPSPALFVTHAVRESQMAATLPQEPARIQSTLIAERLAMPHDLHVLRAVDVSQRLSERLDAGLAAERFADTPGGNPLFNDFDPLTHLGHAAGHAAARPDANRDGRPAAAPQGETTGHAPSFTRQLHQAAGAARPPGASTPARTSTPRQ</sequence>
<keyword evidence="7" id="KW-1185">Reference proteome</keyword>
<reference evidence="6 7" key="1">
    <citation type="submission" date="2016-06" db="EMBL/GenBank/DDBJ databases">
        <title>Complete genome sequences of Bordetella bronchialis and Bordetella flabilis.</title>
        <authorList>
            <person name="LiPuma J.J."/>
            <person name="Spilker T."/>
        </authorList>
    </citation>
    <scope>NUCLEOTIDE SEQUENCE [LARGE SCALE GENOMIC DNA]</scope>
    <source>
        <strain evidence="6 7">AU10664</strain>
    </source>
</reference>
<dbReference type="PROSITE" id="PS50268">
    <property type="entry name" value="CADHERIN_2"/>
    <property type="match status" value="1"/>
</dbReference>
<feature type="region of interest" description="Disordered" evidence="4">
    <location>
        <begin position="1624"/>
        <end position="1650"/>
    </location>
</feature>
<dbReference type="InterPro" id="IPR040853">
    <property type="entry name" value="RapA2_cadherin-like"/>
</dbReference>
<dbReference type="InterPro" id="IPR002126">
    <property type="entry name" value="Cadherin-like_dom"/>
</dbReference>
<dbReference type="Pfam" id="PF16184">
    <property type="entry name" value="Cadherin_3"/>
    <property type="match status" value="3"/>
</dbReference>
<dbReference type="Gene3D" id="2.60.40.1200">
    <property type="match status" value="1"/>
</dbReference>
<dbReference type="PANTHER" id="PTHR45739:SF8">
    <property type="entry name" value="FRAS1-RELATED EXTRACELLULAR MATRIX PROTEIN 1"/>
    <property type="match status" value="1"/>
</dbReference>
<evidence type="ECO:0000313" key="6">
    <source>
        <dbReference type="EMBL" id="ANN76131.1"/>
    </source>
</evidence>
<keyword evidence="2" id="KW-0677">Repeat</keyword>
<dbReference type="Proteomes" id="UP000091926">
    <property type="component" value="Chromosome"/>
</dbReference>
<proteinExistence type="predicted"/>
<dbReference type="EMBL" id="CP016172">
    <property type="protein sequence ID" value="ANN76131.1"/>
    <property type="molecule type" value="Genomic_DNA"/>
</dbReference>
<dbReference type="STRING" id="463014.BAU07_02450"/>
<feature type="region of interest" description="Disordered" evidence="4">
    <location>
        <begin position="3034"/>
        <end position="3091"/>
    </location>
</feature>
<dbReference type="GO" id="GO:0007156">
    <property type="term" value="P:homophilic cell adhesion via plasma membrane adhesion molecules"/>
    <property type="evidence" value="ECO:0007669"/>
    <property type="project" value="InterPro"/>
</dbReference>
<evidence type="ECO:0000256" key="1">
    <source>
        <dbReference type="ARBA" id="ARBA00022729"/>
    </source>
</evidence>
<dbReference type="PROSITE" id="PS51854">
    <property type="entry name" value="CSPG"/>
    <property type="match status" value="3"/>
</dbReference>
<feature type="region of interest" description="Disordered" evidence="4">
    <location>
        <begin position="2439"/>
        <end position="2460"/>
    </location>
</feature>
<dbReference type="PANTHER" id="PTHR45739">
    <property type="entry name" value="MATRIX PROTEIN, PUTATIVE-RELATED"/>
    <property type="match status" value="1"/>
</dbReference>
<feature type="compositionally biased region" description="Polar residues" evidence="4">
    <location>
        <begin position="1749"/>
        <end position="1772"/>
    </location>
</feature>
<dbReference type="SUPFAM" id="SSF49313">
    <property type="entry name" value="Cadherin-like"/>
    <property type="match status" value="3"/>
</dbReference>
<gene>
    <name evidence="6" type="ORF">BAU07_02450</name>
</gene>
<dbReference type="NCBIfam" id="NF012211">
    <property type="entry name" value="tand_rpt_95"/>
    <property type="match status" value="4"/>
</dbReference>
<protein>
    <recommendedName>
        <fullName evidence="5">Cadherin domain-containing protein</fullName>
    </recommendedName>
</protein>
<accession>A0A193G9H7</accession>
<dbReference type="InterPro" id="IPR015919">
    <property type="entry name" value="Cadherin-like_sf"/>
</dbReference>
<keyword evidence="1" id="KW-0732">Signal</keyword>
<dbReference type="GO" id="GO:0016020">
    <property type="term" value="C:membrane"/>
    <property type="evidence" value="ECO:0007669"/>
    <property type="project" value="InterPro"/>
</dbReference>
<feature type="region of interest" description="Disordered" evidence="4">
    <location>
        <begin position="2205"/>
        <end position="2258"/>
    </location>
</feature>
<feature type="compositionally biased region" description="Polar residues" evidence="4">
    <location>
        <begin position="2439"/>
        <end position="2457"/>
    </location>
</feature>
<dbReference type="Gene3D" id="2.60.40.10">
    <property type="entry name" value="Immunoglobulins"/>
    <property type="match status" value="3"/>
</dbReference>
<dbReference type="InterPro" id="IPR013783">
    <property type="entry name" value="Ig-like_fold"/>
</dbReference>
<feature type="compositionally biased region" description="Polar residues" evidence="4">
    <location>
        <begin position="2207"/>
        <end position="2219"/>
    </location>
</feature>
<name>A0A193G9H7_9BORD</name>
<dbReference type="InterPro" id="IPR006644">
    <property type="entry name" value="Cadg"/>
</dbReference>
<keyword evidence="3" id="KW-0325">Glycoprotein</keyword>